<reference evidence="6" key="1">
    <citation type="journal article" date="2020" name="Stud. Mycol.">
        <title>101 Dothideomycetes genomes: a test case for predicting lifestyles and emergence of pathogens.</title>
        <authorList>
            <person name="Haridas S."/>
            <person name="Albert R."/>
            <person name="Binder M."/>
            <person name="Bloem J."/>
            <person name="Labutti K."/>
            <person name="Salamov A."/>
            <person name="Andreopoulos B."/>
            <person name="Baker S."/>
            <person name="Barry K."/>
            <person name="Bills G."/>
            <person name="Bluhm B."/>
            <person name="Cannon C."/>
            <person name="Castanera R."/>
            <person name="Culley D."/>
            <person name="Daum C."/>
            <person name="Ezra D."/>
            <person name="Gonzalez J."/>
            <person name="Henrissat B."/>
            <person name="Kuo A."/>
            <person name="Liang C."/>
            <person name="Lipzen A."/>
            <person name="Lutzoni F."/>
            <person name="Magnuson J."/>
            <person name="Mondo S."/>
            <person name="Nolan M."/>
            <person name="Ohm R."/>
            <person name="Pangilinan J."/>
            <person name="Park H.-J."/>
            <person name="Ramirez L."/>
            <person name="Alfaro M."/>
            <person name="Sun H."/>
            <person name="Tritt A."/>
            <person name="Yoshinaga Y."/>
            <person name="Zwiers L.-H."/>
            <person name="Turgeon B."/>
            <person name="Goodwin S."/>
            <person name="Spatafora J."/>
            <person name="Crous P."/>
            <person name="Grigoriev I."/>
        </authorList>
    </citation>
    <scope>NUCLEOTIDE SEQUENCE</scope>
    <source>
        <strain evidence="6">CBS 675.92</strain>
    </source>
</reference>
<keyword evidence="7" id="KW-1185">Reference proteome</keyword>
<name>A0A6A5TE66_9PLEO</name>
<dbReference type="AlphaFoldDB" id="A0A6A5TE66"/>
<dbReference type="OrthoDB" id="5600418at2759"/>
<protein>
    <recommendedName>
        <fullName evidence="5">RING-type domain-containing protein</fullName>
    </recommendedName>
</protein>
<dbReference type="InterPro" id="IPR018957">
    <property type="entry name" value="Znf_C3HC4_RING-type"/>
</dbReference>
<evidence type="ECO:0000256" key="3">
    <source>
        <dbReference type="ARBA" id="ARBA00022833"/>
    </source>
</evidence>
<evidence type="ECO:0000256" key="2">
    <source>
        <dbReference type="ARBA" id="ARBA00022771"/>
    </source>
</evidence>
<dbReference type="SMART" id="SM00184">
    <property type="entry name" value="RING"/>
    <property type="match status" value="1"/>
</dbReference>
<organism evidence="6 7">
    <name type="scientific">Byssothecium circinans</name>
    <dbReference type="NCBI Taxonomy" id="147558"/>
    <lineage>
        <taxon>Eukaryota</taxon>
        <taxon>Fungi</taxon>
        <taxon>Dikarya</taxon>
        <taxon>Ascomycota</taxon>
        <taxon>Pezizomycotina</taxon>
        <taxon>Dothideomycetes</taxon>
        <taxon>Pleosporomycetidae</taxon>
        <taxon>Pleosporales</taxon>
        <taxon>Massarineae</taxon>
        <taxon>Massarinaceae</taxon>
        <taxon>Byssothecium</taxon>
    </lineage>
</organism>
<dbReference type="Pfam" id="PF00097">
    <property type="entry name" value="zf-C3HC4"/>
    <property type="match status" value="1"/>
</dbReference>
<dbReference type="Gene3D" id="3.30.40.10">
    <property type="entry name" value="Zinc/RING finger domain, C3HC4 (zinc finger)"/>
    <property type="match status" value="1"/>
</dbReference>
<dbReference type="Proteomes" id="UP000800035">
    <property type="component" value="Unassembled WGS sequence"/>
</dbReference>
<keyword evidence="2 4" id="KW-0863">Zinc-finger</keyword>
<evidence type="ECO:0000256" key="1">
    <source>
        <dbReference type="ARBA" id="ARBA00022723"/>
    </source>
</evidence>
<dbReference type="GO" id="GO:0008270">
    <property type="term" value="F:zinc ion binding"/>
    <property type="evidence" value="ECO:0007669"/>
    <property type="project" value="UniProtKB-KW"/>
</dbReference>
<gene>
    <name evidence="6" type="ORF">CC80DRAFT_554862</name>
</gene>
<proteinExistence type="predicted"/>
<evidence type="ECO:0000259" key="5">
    <source>
        <dbReference type="PROSITE" id="PS50089"/>
    </source>
</evidence>
<evidence type="ECO:0000313" key="6">
    <source>
        <dbReference type="EMBL" id="KAF1949962.1"/>
    </source>
</evidence>
<dbReference type="EMBL" id="ML977030">
    <property type="protein sequence ID" value="KAF1949962.1"/>
    <property type="molecule type" value="Genomic_DNA"/>
</dbReference>
<sequence length="189" mass="21226">MRPLSRFAFFSAQRSGRLPPLESPADIPTPITQRSIIPVPYTAAVDVKPTDTCPICTETYTDADADAPEKHRAIRIISKDCDHVFGYRCLTKLIITKRPWANKCPICRNIWFDLSDPSRNLSHLEELLRAKDVDLQVKGCVQSPKMEWGGDASWGEVIECIRVRNKEVKSVDERGKVVLALFELSDSAG</sequence>
<keyword evidence="1" id="KW-0479">Metal-binding</keyword>
<keyword evidence="3" id="KW-0862">Zinc</keyword>
<dbReference type="PROSITE" id="PS50089">
    <property type="entry name" value="ZF_RING_2"/>
    <property type="match status" value="1"/>
</dbReference>
<dbReference type="SUPFAM" id="SSF57850">
    <property type="entry name" value="RING/U-box"/>
    <property type="match status" value="1"/>
</dbReference>
<dbReference type="InterPro" id="IPR001841">
    <property type="entry name" value="Znf_RING"/>
</dbReference>
<accession>A0A6A5TE66</accession>
<feature type="domain" description="RING-type" evidence="5">
    <location>
        <begin position="53"/>
        <end position="108"/>
    </location>
</feature>
<evidence type="ECO:0000256" key="4">
    <source>
        <dbReference type="PROSITE-ProRule" id="PRU00175"/>
    </source>
</evidence>
<evidence type="ECO:0000313" key="7">
    <source>
        <dbReference type="Proteomes" id="UP000800035"/>
    </source>
</evidence>
<dbReference type="InterPro" id="IPR013083">
    <property type="entry name" value="Znf_RING/FYVE/PHD"/>
</dbReference>